<proteinExistence type="predicted"/>
<organism evidence="1">
    <name type="scientific">Anguilla anguilla</name>
    <name type="common">European freshwater eel</name>
    <name type="synonym">Muraena anguilla</name>
    <dbReference type="NCBI Taxonomy" id="7936"/>
    <lineage>
        <taxon>Eukaryota</taxon>
        <taxon>Metazoa</taxon>
        <taxon>Chordata</taxon>
        <taxon>Craniata</taxon>
        <taxon>Vertebrata</taxon>
        <taxon>Euteleostomi</taxon>
        <taxon>Actinopterygii</taxon>
        <taxon>Neopterygii</taxon>
        <taxon>Teleostei</taxon>
        <taxon>Anguilliformes</taxon>
        <taxon>Anguillidae</taxon>
        <taxon>Anguilla</taxon>
    </lineage>
</organism>
<dbReference type="AlphaFoldDB" id="A0A0E9Y2L0"/>
<evidence type="ECO:0000313" key="1">
    <source>
        <dbReference type="EMBL" id="JAI08491.1"/>
    </source>
</evidence>
<reference evidence="1" key="1">
    <citation type="submission" date="2014-11" db="EMBL/GenBank/DDBJ databases">
        <authorList>
            <person name="Amaro Gonzalez C."/>
        </authorList>
    </citation>
    <scope>NUCLEOTIDE SEQUENCE</scope>
</reference>
<reference evidence="1" key="2">
    <citation type="journal article" date="2015" name="Fish Shellfish Immunol.">
        <title>Early steps in the European eel (Anguilla anguilla)-Vibrio vulnificus interaction in the gills: Role of the RtxA13 toxin.</title>
        <authorList>
            <person name="Callol A."/>
            <person name="Pajuelo D."/>
            <person name="Ebbesson L."/>
            <person name="Teles M."/>
            <person name="MacKenzie S."/>
            <person name="Amaro C."/>
        </authorList>
    </citation>
    <scope>NUCLEOTIDE SEQUENCE</scope>
</reference>
<dbReference type="EMBL" id="GBXM01000087">
    <property type="protein sequence ID" value="JAI08491.1"/>
    <property type="molecule type" value="Transcribed_RNA"/>
</dbReference>
<protein>
    <submittedName>
        <fullName evidence="1">Uncharacterized protein</fullName>
    </submittedName>
</protein>
<sequence>MSVKSLSIAELGNTMVIEHYYFNLYYCYYYYL</sequence>
<name>A0A0E9Y2L0_ANGAN</name>
<accession>A0A0E9Y2L0</accession>